<dbReference type="EMBL" id="JAUSQU010000003">
    <property type="protein sequence ID" value="MDP9850376.1"/>
    <property type="molecule type" value="Genomic_DNA"/>
</dbReference>
<accession>A0ABT9QUD3</accession>
<protein>
    <submittedName>
        <fullName evidence="1">Uncharacterized protein</fullName>
    </submittedName>
</protein>
<sequence length="251" mass="28157">MIRTVSDEARRRAVNAILDRRRHVDDPDLEKATDDPLDLVNYVLKHQRASRKAIRADVLDALTLLEWARRRAAVVLGTLDRLEHQLLELGITVGLQLTEMGVPLGCRKTTVHNRLMRGRAVQAGLPSNEKALRAQHRGDVWFAANAKRLIEVANQLPPYAEFVDDEEEEFADGLYELGESLALLSSTTTSASSPEVAVADYPQLRIITARLRVIIREITAPEFEVLRAKLDQPLKELTTLTVEHSAVIEYA</sequence>
<dbReference type="RefSeq" id="WP_307569357.1">
    <property type="nucleotide sequence ID" value="NZ_JAUSQU010000003.1"/>
</dbReference>
<comment type="caution">
    <text evidence="1">The sequence shown here is derived from an EMBL/GenBank/DDBJ whole genome shotgun (WGS) entry which is preliminary data.</text>
</comment>
<evidence type="ECO:0000313" key="1">
    <source>
        <dbReference type="EMBL" id="MDP9850376.1"/>
    </source>
</evidence>
<reference evidence="1 2" key="1">
    <citation type="submission" date="2023-07" db="EMBL/GenBank/DDBJ databases">
        <title>Sequencing the genomes of 1000 actinobacteria strains.</title>
        <authorList>
            <person name="Klenk H.-P."/>
        </authorList>
    </citation>
    <scope>NUCLEOTIDE SEQUENCE [LARGE SCALE GENOMIC DNA]</scope>
    <source>
        <strain evidence="1 2">DSM 46740</strain>
    </source>
</reference>
<gene>
    <name evidence="1" type="ORF">J2853_009672</name>
</gene>
<evidence type="ECO:0000313" key="2">
    <source>
        <dbReference type="Proteomes" id="UP001225356"/>
    </source>
</evidence>
<proteinExistence type="predicted"/>
<organism evidence="1 2">
    <name type="scientific">Streptosporangium lutulentum</name>
    <dbReference type="NCBI Taxonomy" id="1461250"/>
    <lineage>
        <taxon>Bacteria</taxon>
        <taxon>Bacillati</taxon>
        <taxon>Actinomycetota</taxon>
        <taxon>Actinomycetes</taxon>
        <taxon>Streptosporangiales</taxon>
        <taxon>Streptosporangiaceae</taxon>
        <taxon>Streptosporangium</taxon>
    </lineage>
</organism>
<name>A0ABT9QUD3_9ACTN</name>
<dbReference type="Proteomes" id="UP001225356">
    <property type="component" value="Unassembled WGS sequence"/>
</dbReference>
<keyword evidence="2" id="KW-1185">Reference proteome</keyword>